<keyword evidence="8" id="KW-0472">Membrane</keyword>
<keyword evidence="10" id="KW-0449">Lipoprotein</keyword>
<dbReference type="STRING" id="39490.ERS852448_02083"/>
<organism evidence="10 11">
    <name type="scientific">Eubacterium ramulus</name>
    <dbReference type="NCBI Taxonomy" id="39490"/>
    <lineage>
        <taxon>Bacteria</taxon>
        <taxon>Bacillati</taxon>
        <taxon>Bacillota</taxon>
        <taxon>Clostridia</taxon>
        <taxon>Eubacteriales</taxon>
        <taxon>Eubacteriaceae</taxon>
        <taxon>Eubacterium</taxon>
    </lineage>
</organism>
<keyword evidence="7" id="KW-1133">Transmembrane helix</keyword>
<evidence type="ECO:0000256" key="9">
    <source>
        <dbReference type="RuleBase" id="RU004181"/>
    </source>
</evidence>
<keyword evidence="4" id="KW-0812">Transmembrane</keyword>
<name>A0A173UIB9_EUBRA</name>
<dbReference type="GeneID" id="97389916"/>
<dbReference type="AlphaFoldDB" id="A0A173UIB9"/>
<dbReference type="GO" id="GO:0006508">
    <property type="term" value="P:proteolysis"/>
    <property type="evidence" value="ECO:0007669"/>
    <property type="project" value="UniProtKB-KW"/>
</dbReference>
<gene>
    <name evidence="10" type="ORF">ERS852448_02083</name>
</gene>
<evidence type="ECO:0000256" key="7">
    <source>
        <dbReference type="ARBA" id="ARBA00022989"/>
    </source>
</evidence>
<dbReference type="PANTHER" id="PTHR33695:SF1">
    <property type="entry name" value="LIPOPROTEIN SIGNAL PEPTIDASE"/>
    <property type="match status" value="1"/>
</dbReference>
<dbReference type="PANTHER" id="PTHR33695">
    <property type="entry name" value="LIPOPROTEIN SIGNAL PEPTIDASE"/>
    <property type="match status" value="1"/>
</dbReference>
<dbReference type="Pfam" id="PF01252">
    <property type="entry name" value="Peptidase_A8"/>
    <property type="match status" value="1"/>
</dbReference>
<dbReference type="GO" id="GO:0004190">
    <property type="term" value="F:aspartic-type endopeptidase activity"/>
    <property type="evidence" value="ECO:0007669"/>
    <property type="project" value="UniProtKB-KW"/>
</dbReference>
<accession>A0A173UIB9</accession>
<proteinExistence type="inferred from homology"/>
<dbReference type="EMBL" id="CYYA01000014">
    <property type="protein sequence ID" value="CUN14742.1"/>
    <property type="molecule type" value="Genomic_DNA"/>
</dbReference>
<evidence type="ECO:0000256" key="4">
    <source>
        <dbReference type="ARBA" id="ARBA00022692"/>
    </source>
</evidence>
<evidence type="ECO:0000313" key="10">
    <source>
        <dbReference type="EMBL" id="CUN14742.1"/>
    </source>
</evidence>
<keyword evidence="5" id="KW-0064">Aspartyl protease</keyword>
<dbReference type="PRINTS" id="PR00781">
    <property type="entry name" value="LIPOSIGPTASE"/>
</dbReference>
<evidence type="ECO:0000256" key="1">
    <source>
        <dbReference type="ARBA" id="ARBA00006139"/>
    </source>
</evidence>
<dbReference type="GO" id="GO:0016020">
    <property type="term" value="C:membrane"/>
    <property type="evidence" value="ECO:0007669"/>
    <property type="project" value="InterPro"/>
</dbReference>
<evidence type="ECO:0000256" key="2">
    <source>
        <dbReference type="ARBA" id="ARBA00022475"/>
    </source>
</evidence>
<reference evidence="10 11" key="1">
    <citation type="submission" date="2015-09" db="EMBL/GenBank/DDBJ databases">
        <authorList>
            <consortium name="Pathogen Informatics"/>
        </authorList>
    </citation>
    <scope>NUCLEOTIDE SEQUENCE [LARGE SCALE GENOMIC DNA]</scope>
    <source>
        <strain evidence="10 11">2789STDY5608891</strain>
    </source>
</reference>
<comment type="similarity">
    <text evidence="1 9">Belongs to the peptidase A8 family.</text>
</comment>
<dbReference type="Proteomes" id="UP000095492">
    <property type="component" value="Unassembled WGS sequence"/>
</dbReference>
<dbReference type="InterPro" id="IPR001872">
    <property type="entry name" value="Peptidase_A8"/>
</dbReference>
<evidence type="ECO:0000256" key="6">
    <source>
        <dbReference type="ARBA" id="ARBA00022801"/>
    </source>
</evidence>
<keyword evidence="6" id="KW-0378">Hydrolase</keyword>
<evidence type="ECO:0000256" key="3">
    <source>
        <dbReference type="ARBA" id="ARBA00022670"/>
    </source>
</evidence>
<sequence length="152" mass="17081">MIYVAVIVAICLAELLIRRYINQNVEEDGQKWGKCGVRLRKYHNYGMANDTLRKRPMLVKIIGVVVVSFLAVVFLFLLTLKGEKAGKWGLALILGGGLANLLERFVHGYVTDYLQFRVPLACLRKLIYNVADLCIFAGTAVLFFRELAEAVS</sequence>
<evidence type="ECO:0000256" key="8">
    <source>
        <dbReference type="ARBA" id="ARBA00023136"/>
    </source>
</evidence>
<evidence type="ECO:0000256" key="5">
    <source>
        <dbReference type="ARBA" id="ARBA00022750"/>
    </source>
</evidence>
<dbReference type="RefSeq" id="WP_055290473.1">
    <property type="nucleotide sequence ID" value="NZ_CP173382.1"/>
</dbReference>
<dbReference type="OrthoDB" id="1770665at2"/>
<keyword evidence="3" id="KW-0645">Protease</keyword>
<evidence type="ECO:0000313" key="11">
    <source>
        <dbReference type="Proteomes" id="UP000095492"/>
    </source>
</evidence>
<keyword evidence="2" id="KW-1003">Cell membrane</keyword>
<protein>
    <submittedName>
        <fullName evidence="10">Lipoprotein signal peptidase</fullName>
    </submittedName>
</protein>